<evidence type="ECO:0000256" key="4">
    <source>
        <dbReference type="ARBA" id="ARBA00023004"/>
    </source>
</evidence>
<dbReference type="GO" id="GO:0005524">
    <property type="term" value="F:ATP binding"/>
    <property type="evidence" value="ECO:0007669"/>
    <property type="project" value="UniProtKB-UniRule"/>
</dbReference>
<proteinExistence type="inferred from homology"/>
<dbReference type="STRING" id="706194.SMCARI_174"/>
<dbReference type="KEGG" id="sum:SMCARI_174"/>
<keyword evidence="8" id="KW-1185">Reference proteome</keyword>
<dbReference type="BioCyc" id="CSUL706194:GH8S-170-MONOMER"/>
<dbReference type="CDD" id="cd02037">
    <property type="entry name" value="Mrp_NBP35"/>
    <property type="match status" value="1"/>
</dbReference>
<dbReference type="HOGENOM" id="CLU_024839_0_0_10"/>
<dbReference type="Pfam" id="PF10609">
    <property type="entry name" value="ParA"/>
    <property type="match status" value="1"/>
</dbReference>
<evidence type="ECO:0000256" key="3">
    <source>
        <dbReference type="ARBA" id="ARBA00022840"/>
    </source>
</evidence>
<dbReference type="EMBL" id="CP002163">
    <property type="protein sequence ID" value="ADM89980.1"/>
    <property type="molecule type" value="Genomic_DNA"/>
</dbReference>
<sequence>MNKIKYKILKLIKKNGINNKIDIIIYNINKILIKIELNNINDKKKIESKIKKCIYKNIDKNIKIKIISNLKEKKYINNIKNIIVIASGKGGVGKSTISANIALTISNLGFKVGLLDADIYGPSIPLMFDIENEKISLIEIENCKKILPIIKYGIKILSIGFFSELNKAIVWRGPMASKAIKQFINESFWDKLDFLIVDFPPGTGDIPLSIIQELNITGVILVSTPQIISLIDVRKSIAMFNLKQINVPIIGIIENMSFFSPKESPNKKYYLFGEEGVKKMAKYLNIKFLGEIPIIESIRKYSDFGCPIVLKNEKKIYYIFLKIAKKIINFTYINNI</sequence>
<evidence type="ECO:0000313" key="8">
    <source>
        <dbReference type="Proteomes" id="UP000002231"/>
    </source>
</evidence>
<name>E0TJK3_KARMC</name>
<dbReference type="InterPro" id="IPR019591">
    <property type="entry name" value="Mrp/NBP35_ATP-bd"/>
</dbReference>
<evidence type="ECO:0000256" key="5">
    <source>
        <dbReference type="ARBA" id="ARBA00023014"/>
    </source>
</evidence>
<comment type="similarity">
    <text evidence="6">Belongs to the Mrp/NBP35 ATP-binding proteins family.</text>
</comment>
<dbReference type="InterPro" id="IPR027417">
    <property type="entry name" value="P-loop_NTPase"/>
</dbReference>
<feature type="binding site" evidence="6">
    <location>
        <begin position="88"/>
        <end position="95"/>
    </location>
    <ligand>
        <name>ATP</name>
        <dbReference type="ChEBI" id="CHEBI:30616"/>
    </ligand>
</feature>
<dbReference type="GO" id="GO:0016887">
    <property type="term" value="F:ATP hydrolysis activity"/>
    <property type="evidence" value="ECO:0007669"/>
    <property type="project" value="UniProtKB-UniRule"/>
</dbReference>
<comment type="subunit">
    <text evidence="6">Homodimer.</text>
</comment>
<dbReference type="GO" id="GO:0046872">
    <property type="term" value="F:metal ion binding"/>
    <property type="evidence" value="ECO:0007669"/>
    <property type="project" value="UniProtKB-KW"/>
</dbReference>
<keyword evidence="2 6" id="KW-0547">Nucleotide-binding</keyword>
<reference evidence="8" key="1">
    <citation type="journal article" date="2010" name="Genome Biol. Evol.">
        <title>Functional convergence in reduced genomes of bacterial symbionts spanning 200 My of evolution.</title>
        <authorList>
            <person name="McCutcheon J.P."/>
            <person name="Moran N.A."/>
        </authorList>
    </citation>
    <scope>NUCLEOTIDE SEQUENCE [LARGE SCALE GENOMIC DNA]</scope>
    <source>
        <strain evidence="8">CARI</strain>
    </source>
</reference>
<dbReference type="InterPro" id="IPR044304">
    <property type="entry name" value="NUBPL-like"/>
</dbReference>
<organism evidence="7 8">
    <name type="scientific">Karelsulcia muelleri (strain CARI)</name>
    <name type="common">Sulcia muelleri</name>
    <dbReference type="NCBI Taxonomy" id="706194"/>
    <lineage>
        <taxon>Bacteria</taxon>
        <taxon>Pseudomonadati</taxon>
        <taxon>Bacteroidota</taxon>
        <taxon>Flavobacteriia</taxon>
        <taxon>Flavobacteriales</taxon>
        <taxon>Candidatus Karelsulcia</taxon>
    </lineage>
</organism>
<dbReference type="PANTHER" id="PTHR42961">
    <property type="entry name" value="IRON-SULFUR PROTEIN NUBPL"/>
    <property type="match status" value="1"/>
</dbReference>
<evidence type="ECO:0000256" key="6">
    <source>
        <dbReference type="HAMAP-Rule" id="MF_02040"/>
    </source>
</evidence>
<keyword evidence="5 6" id="KW-0411">Iron-sulfur</keyword>
<gene>
    <name evidence="7" type="ordered locus">SMCARI_174</name>
</gene>
<comment type="function">
    <text evidence="6">Binds and transfers iron-sulfur (Fe-S) clusters to target apoproteins. Can hydrolyze ATP.</text>
</comment>
<keyword evidence="4 6" id="KW-0408">Iron</keyword>
<dbReference type="Proteomes" id="UP000002231">
    <property type="component" value="Chromosome"/>
</dbReference>
<dbReference type="AlphaFoldDB" id="E0TJK3"/>
<dbReference type="PANTHER" id="PTHR42961:SF2">
    <property type="entry name" value="IRON-SULFUR PROTEIN NUBPL"/>
    <property type="match status" value="1"/>
</dbReference>
<dbReference type="PROSITE" id="PS01215">
    <property type="entry name" value="MRP"/>
    <property type="match status" value="1"/>
</dbReference>
<dbReference type="SUPFAM" id="SSF52540">
    <property type="entry name" value="P-loop containing nucleoside triphosphate hydrolases"/>
    <property type="match status" value="1"/>
</dbReference>
<keyword evidence="6" id="KW-0378">Hydrolase</keyword>
<dbReference type="Gene3D" id="3.40.50.300">
    <property type="entry name" value="P-loop containing nucleotide triphosphate hydrolases"/>
    <property type="match status" value="1"/>
</dbReference>
<evidence type="ECO:0000313" key="7">
    <source>
        <dbReference type="EMBL" id="ADM89980.1"/>
    </source>
</evidence>
<dbReference type="HAMAP" id="MF_02040">
    <property type="entry name" value="Mrp_NBP35"/>
    <property type="match status" value="1"/>
</dbReference>
<evidence type="ECO:0000256" key="1">
    <source>
        <dbReference type="ARBA" id="ARBA00022723"/>
    </source>
</evidence>
<dbReference type="GO" id="GO:0140663">
    <property type="term" value="F:ATP-dependent FeS chaperone activity"/>
    <property type="evidence" value="ECO:0007669"/>
    <property type="project" value="InterPro"/>
</dbReference>
<dbReference type="GO" id="GO:0051539">
    <property type="term" value="F:4 iron, 4 sulfur cluster binding"/>
    <property type="evidence" value="ECO:0007669"/>
    <property type="project" value="TreeGrafter"/>
</dbReference>
<accession>E0TJK3</accession>
<dbReference type="InterPro" id="IPR033756">
    <property type="entry name" value="YlxH/NBP35"/>
</dbReference>
<dbReference type="GO" id="GO:0016226">
    <property type="term" value="P:iron-sulfur cluster assembly"/>
    <property type="evidence" value="ECO:0007669"/>
    <property type="project" value="InterPro"/>
</dbReference>
<dbReference type="InterPro" id="IPR000808">
    <property type="entry name" value="Mrp-like_CS"/>
</dbReference>
<evidence type="ECO:0000256" key="2">
    <source>
        <dbReference type="ARBA" id="ARBA00022741"/>
    </source>
</evidence>
<keyword evidence="1 6" id="KW-0479">Metal-binding</keyword>
<dbReference type="FunFam" id="3.40.50.300:FF:001119">
    <property type="entry name" value="Iron-sulfur cluster carrier protein"/>
    <property type="match status" value="1"/>
</dbReference>
<protein>
    <recommendedName>
        <fullName evidence="6">Iron-sulfur cluster carrier protein</fullName>
    </recommendedName>
</protein>
<keyword evidence="3 6" id="KW-0067">ATP-binding</keyword>